<dbReference type="AlphaFoldDB" id="A0A8J3JRX3"/>
<dbReference type="Gene3D" id="3.30.70.1280">
    <property type="entry name" value="SP0830-like domains"/>
    <property type="match status" value="1"/>
</dbReference>
<dbReference type="Pfam" id="PF08002">
    <property type="entry name" value="DUF1697"/>
    <property type="match status" value="1"/>
</dbReference>
<protein>
    <recommendedName>
        <fullName evidence="3">DUF1697 domain-containing protein</fullName>
    </recommendedName>
</protein>
<sequence length="179" mass="19149">MKRYAGLLRGINVGGHKKISMADLRKLVEGLGHEDVKTLLQSGNVVFGSAKSDQAALAAELERAIEAELGMSVGCLVRDGADLARIIAHDPLGDVADNPSRHFVVFLSGPVDPAKLAEVEALAKPGERLAAGEREVHMWLPDGAAETKLTHLLFQKRLGVTIATARNWNTVTKLATLLT</sequence>
<dbReference type="EMBL" id="BONG01000019">
    <property type="protein sequence ID" value="GIF89972.1"/>
    <property type="molecule type" value="Genomic_DNA"/>
</dbReference>
<dbReference type="PANTHER" id="PTHR36439">
    <property type="entry name" value="BLL4334 PROTEIN"/>
    <property type="match status" value="1"/>
</dbReference>
<organism evidence="1 2">
    <name type="scientific">Catellatospora chokoriensis</name>
    <dbReference type="NCBI Taxonomy" id="310353"/>
    <lineage>
        <taxon>Bacteria</taxon>
        <taxon>Bacillati</taxon>
        <taxon>Actinomycetota</taxon>
        <taxon>Actinomycetes</taxon>
        <taxon>Micromonosporales</taxon>
        <taxon>Micromonosporaceae</taxon>
        <taxon>Catellatospora</taxon>
    </lineage>
</organism>
<dbReference type="Proteomes" id="UP000619293">
    <property type="component" value="Unassembled WGS sequence"/>
</dbReference>
<keyword evidence="2" id="KW-1185">Reference proteome</keyword>
<evidence type="ECO:0000313" key="2">
    <source>
        <dbReference type="Proteomes" id="UP000619293"/>
    </source>
</evidence>
<dbReference type="PIRSF" id="PIRSF008502">
    <property type="entry name" value="UCP008502"/>
    <property type="match status" value="1"/>
</dbReference>
<dbReference type="PANTHER" id="PTHR36439:SF1">
    <property type="entry name" value="DUF1697 DOMAIN-CONTAINING PROTEIN"/>
    <property type="match status" value="1"/>
</dbReference>
<name>A0A8J3JRX3_9ACTN</name>
<evidence type="ECO:0000313" key="1">
    <source>
        <dbReference type="EMBL" id="GIF89972.1"/>
    </source>
</evidence>
<dbReference type="RefSeq" id="WP_191843235.1">
    <property type="nucleotide sequence ID" value="NZ_BAAALB010000023.1"/>
</dbReference>
<gene>
    <name evidence="1" type="ORF">Cch02nite_34160</name>
</gene>
<dbReference type="SUPFAM" id="SSF160379">
    <property type="entry name" value="SP0830-like"/>
    <property type="match status" value="1"/>
</dbReference>
<dbReference type="InterPro" id="IPR012545">
    <property type="entry name" value="DUF1697"/>
</dbReference>
<reference evidence="1 2" key="1">
    <citation type="submission" date="2021-01" db="EMBL/GenBank/DDBJ databases">
        <title>Whole genome shotgun sequence of Catellatospora chokoriensis NBRC 107358.</title>
        <authorList>
            <person name="Komaki H."/>
            <person name="Tamura T."/>
        </authorList>
    </citation>
    <scope>NUCLEOTIDE SEQUENCE [LARGE SCALE GENOMIC DNA]</scope>
    <source>
        <strain evidence="1 2">NBRC 107358</strain>
    </source>
</reference>
<proteinExistence type="predicted"/>
<evidence type="ECO:0008006" key="3">
    <source>
        <dbReference type="Google" id="ProtNLM"/>
    </source>
</evidence>
<accession>A0A8J3JRX3</accession>
<comment type="caution">
    <text evidence="1">The sequence shown here is derived from an EMBL/GenBank/DDBJ whole genome shotgun (WGS) entry which is preliminary data.</text>
</comment>